<organism evidence="3">
    <name type="scientific">Caenorhabditis remanei</name>
    <name type="common">Caenorhabditis vulgaris</name>
    <dbReference type="NCBI Taxonomy" id="31234"/>
    <lineage>
        <taxon>Eukaryota</taxon>
        <taxon>Metazoa</taxon>
        <taxon>Ecdysozoa</taxon>
        <taxon>Nematoda</taxon>
        <taxon>Chromadorea</taxon>
        <taxon>Rhabditida</taxon>
        <taxon>Rhabditina</taxon>
        <taxon>Rhabditomorpha</taxon>
        <taxon>Rhabditoidea</taxon>
        <taxon>Rhabditidae</taxon>
        <taxon>Peloderinae</taxon>
        <taxon>Caenorhabditis</taxon>
    </lineage>
</organism>
<dbReference type="InterPro" id="IPR001810">
    <property type="entry name" value="F-box_dom"/>
</dbReference>
<dbReference type="InParanoid" id="E3MGU3"/>
<reference evidence="2" key="1">
    <citation type="submission" date="2007-07" db="EMBL/GenBank/DDBJ databases">
        <title>PCAP assembly of the Caenorhabditis remanei genome.</title>
        <authorList>
            <consortium name="The Caenorhabditis remanei Sequencing Consortium"/>
            <person name="Wilson R.K."/>
        </authorList>
    </citation>
    <scope>NUCLEOTIDE SEQUENCE [LARGE SCALE GENOMIC DNA]</scope>
    <source>
        <strain evidence="2">PB4641</strain>
    </source>
</reference>
<dbReference type="PANTHER" id="PTHR23015:SF4">
    <property type="entry name" value="DUF38 DOMAIN-CONTAINING PROTEIN-RELATED"/>
    <property type="match status" value="1"/>
</dbReference>
<name>E3MGU3_CAERE</name>
<accession>E3MGU3</accession>
<dbReference type="Pfam" id="PF00646">
    <property type="entry name" value="F-box"/>
    <property type="match status" value="1"/>
</dbReference>
<dbReference type="Pfam" id="PF01827">
    <property type="entry name" value="FTH"/>
    <property type="match status" value="1"/>
</dbReference>
<evidence type="ECO:0000313" key="2">
    <source>
        <dbReference type="EMBL" id="EFP01689.1"/>
    </source>
</evidence>
<gene>
    <name evidence="2" type="ORF">CRE_23457</name>
</gene>
<evidence type="ECO:0000259" key="1">
    <source>
        <dbReference type="PROSITE" id="PS50181"/>
    </source>
</evidence>
<keyword evidence="3" id="KW-1185">Reference proteome</keyword>
<dbReference type="EMBL" id="DS268444">
    <property type="protein sequence ID" value="EFP01689.1"/>
    <property type="molecule type" value="Genomic_DNA"/>
</dbReference>
<evidence type="ECO:0000313" key="3">
    <source>
        <dbReference type="Proteomes" id="UP000008281"/>
    </source>
</evidence>
<protein>
    <recommendedName>
        <fullName evidence="1">F-box domain-containing protein</fullName>
    </recommendedName>
</protein>
<dbReference type="InterPro" id="IPR040161">
    <property type="entry name" value="FB224"/>
</dbReference>
<dbReference type="PROSITE" id="PS50181">
    <property type="entry name" value="FBOX"/>
    <property type="match status" value="1"/>
</dbReference>
<proteinExistence type="predicted"/>
<dbReference type="OrthoDB" id="4878259at2759"/>
<dbReference type="GO" id="GO:0045087">
    <property type="term" value="P:innate immune response"/>
    <property type="evidence" value="ECO:0007669"/>
    <property type="project" value="TreeGrafter"/>
</dbReference>
<feature type="domain" description="F-box" evidence="1">
    <location>
        <begin position="27"/>
        <end position="76"/>
    </location>
</feature>
<dbReference type="AlphaFoldDB" id="E3MGU3"/>
<dbReference type="HOGENOM" id="CLU_030831_0_1_1"/>
<dbReference type="PANTHER" id="PTHR23015">
    <property type="entry name" value="UNCHARACTERIZED C.ELEGANS PROTEIN"/>
    <property type="match status" value="1"/>
</dbReference>
<sequence>MSLFNLFSCCLRSRPKSPKKDVPKEEHAFLLDMPDVFTNQILKNLDFATIRKLRKVCHALRDFIDCAKPDSNLKSINLKVRANKIFVLLSTPSSTKAIEFSYKEHEHQCLMQRGRRFAMFDKNCVDLCVDDFLWPALKHQKSLLDELYLTRQLEFGENNQSIPQTPGKLLVPIFGKLFDSLINVLKSRDQLLKVENLMISLTGQYQLMQLLRHVDLKALKRLALVRLSETEKLMDDREDNSEFGLDLDILKNCKNLVELHVKRFSISSPLRMLAHIRTWRLTCKQFTVKIYYISFRPWKNQTTVLSH</sequence>
<dbReference type="Proteomes" id="UP000008281">
    <property type="component" value="Unassembled WGS sequence"/>
</dbReference>
<dbReference type="InterPro" id="IPR002900">
    <property type="entry name" value="DUF38/FTH_CAE_spp"/>
</dbReference>